<dbReference type="RefSeq" id="WP_133348586.1">
    <property type="nucleotide sequence ID" value="NZ_SMZQ01000004.1"/>
</dbReference>
<evidence type="ECO:0000313" key="2">
    <source>
        <dbReference type="EMBL" id="TDL37996.1"/>
    </source>
</evidence>
<comment type="caution">
    <text evidence="2">The sequence shown here is derived from an EMBL/GenBank/DDBJ whole genome shotgun (WGS) entry which is preliminary data.</text>
</comment>
<dbReference type="AlphaFoldDB" id="A0A4R5Y316"/>
<dbReference type="InterPro" id="IPR025444">
    <property type="entry name" value="Monooxy_af470"/>
</dbReference>
<proteinExistence type="predicted"/>
<name>A0A4R5Y316_9MICC</name>
<sequence length="174" mass="19160">MAQEVFPGRYTAEPARDSVTVFLIGMRANRWWKIRSVAKVASAMPPMLRHLASDPGSGMLGFEQWLGRTTVLLSYWESPEHLRKFAADREAPHLEPWRRFMKELAGRGDVGVWHETYQVPADGIEAVYSGMPLFGLAKATSHVPIGPGTNTAKQRMGRAAVRNGKASDRAAAGA</sequence>
<reference evidence="2 3" key="1">
    <citation type="submission" date="2019-03" db="EMBL/GenBank/DDBJ databases">
        <title>Genome Sequencing and Assembly of Various Microbes Isolated from Partially Reclaimed Soil and Acid Mine Drainage (AMD) Site.</title>
        <authorList>
            <person name="Steinbock B."/>
            <person name="Bechtold R."/>
            <person name="Sevigny J.L."/>
            <person name="Thomas D."/>
            <person name="Cuthill L.R."/>
            <person name="Aveiro Johannsen E.J."/>
            <person name="Thomas K."/>
            <person name="Ghosh A."/>
        </authorList>
    </citation>
    <scope>NUCLEOTIDE SEQUENCE [LARGE SCALE GENOMIC DNA]</scope>
    <source>
        <strain evidence="2 3">S-A1</strain>
    </source>
</reference>
<evidence type="ECO:0000313" key="3">
    <source>
        <dbReference type="Proteomes" id="UP000294621"/>
    </source>
</evidence>
<dbReference type="STRING" id="683150.G205_17144"/>
<accession>A0A4R5Y316</accession>
<dbReference type="OrthoDB" id="7566033at2"/>
<dbReference type="Proteomes" id="UP000294621">
    <property type="component" value="Unassembled WGS sequence"/>
</dbReference>
<feature type="region of interest" description="Disordered" evidence="1">
    <location>
        <begin position="148"/>
        <end position="174"/>
    </location>
</feature>
<dbReference type="EMBL" id="SMZQ01000004">
    <property type="protein sequence ID" value="TDL37996.1"/>
    <property type="molecule type" value="Genomic_DNA"/>
</dbReference>
<evidence type="ECO:0000256" key="1">
    <source>
        <dbReference type="SAM" id="MobiDB-lite"/>
    </source>
</evidence>
<organism evidence="2 3">
    <name type="scientific">Arthrobacter nitrophenolicus</name>
    <dbReference type="NCBI Taxonomy" id="683150"/>
    <lineage>
        <taxon>Bacteria</taxon>
        <taxon>Bacillati</taxon>
        <taxon>Actinomycetota</taxon>
        <taxon>Actinomycetes</taxon>
        <taxon>Micrococcales</taxon>
        <taxon>Micrococcaceae</taxon>
        <taxon>Arthrobacter</taxon>
    </lineage>
</organism>
<dbReference type="Pfam" id="PF13826">
    <property type="entry name" value="Monooxy_af470-like"/>
    <property type="match status" value="1"/>
</dbReference>
<protein>
    <submittedName>
        <fullName evidence="2">DUF4188 domain-containing protein</fullName>
    </submittedName>
</protein>
<gene>
    <name evidence="2" type="ORF">E2R57_09710</name>
</gene>